<feature type="region of interest" description="Disordered" evidence="1">
    <location>
        <begin position="1"/>
        <end position="40"/>
    </location>
</feature>
<evidence type="ECO:0000313" key="2">
    <source>
        <dbReference type="EMBL" id="EGD95806.1"/>
    </source>
</evidence>
<gene>
    <name evidence="2" type="ORF">TESG_08411</name>
</gene>
<keyword evidence="3" id="KW-1185">Reference proteome</keyword>
<evidence type="ECO:0000256" key="1">
    <source>
        <dbReference type="SAM" id="MobiDB-lite"/>
    </source>
</evidence>
<sequence>MAIDRYQRGPAGSMISPPPPSPAATINRHSHIPGGNPSRHTGAHLPGVWLSIPFSLSQSPLALALARDWMGWQAVGAGTQAPSGDLLVFPACDAGLAKQASGPGGRSNVGGQSAHMQYQLGRGLTVDNNKGTRASCHAVGGHRCPGHEGKRFMEIEAEALGAGPSPVLAKILA</sequence>
<dbReference type="Proteomes" id="UP000009172">
    <property type="component" value="Unassembled WGS sequence"/>
</dbReference>
<organism evidence="2 3">
    <name type="scientific">Trichophyton tonsurans (strain CBS 112818)</name>
    <name type="common">Scalp ringworm fungus</name>
    <dbReference type="NCBI Taxonomy" id="647933"/>
    <lineage>
        <taxon>Eukaryota</taxon>
        <taxon>Fungi</taxon>
        <taxon>Dikarya</taxon>
        <taxon>Ascomycota</taxon>
        <taxon>Pezizomycotina</taxon>
        <taxon>Eurotiomycetes</taxon>
        <taxon>Eurotiomycetidae</taxon>
        <taxon>Onygenales</taxon>
        <taxon>Arthrodermataceae</taxon>
        <taxon>Trichophyton</taxon>
    </lineage>
</organism>
<name>F2RWV7_TRIT1</name>
<evidence type="ECO:0000313" key="3">
    <source>
        <dbReference type="Proteomes" id="UP000009172"/>
    </source>
</evidence>
<reference evidence="3" key="1">
    <citation type="journal article" date="2012" name="MBio">
        <title>Comparative genome analysis of Trichophyton rubrum and related dermatophytes reveals candidate genes involved in infection.</title>
        <authorList>
            <person name="Martinez D.A."/>
            <person name="Oliver B.G."/>
            <person name="Graeser Y."/>
            <person name="Goldberg J.M."/>
            <person name="Li W."/>
            <person name="Martinez-Rossi N.M."/>
            <person name="Monod M."/>
            <person name="Shelest E."/>
            <person name="Barton R.C."/>
            <person name="Birch E."/>
            <person name="Brakhage A.A."/>
            <person name="Chen Z."/>
            <person name="Gurr S.J."/>
            <person name="Heiman D."/>
            <person name="Heitman J."/>
            <person name="Kosti I."/>
            <person name="Rossi A."/>
            <person name="Saif S."/>
            <person name="Samalova M."/>
            <person name="Saunders C.W."/>
            <person name="Shea T."/>
            <person name="Summerbell R.C."/>
            <person name="Xu J."/>
            <person name="Young S."/>
            <person name="Zeng Q."/>
            <person name="Birren B.W."/>
            <person name="Cuomo C.A."/>
            <person name="White T.C."/>
        </authorList>
    </citation>
    <scope>NUCLEOTIDE SEQUENCE [LARGE SCALE GENOMIC DNA]</scope>
    <source>
        <strain evidence="3">CBS 112818</strain>
    </source>
</reference>
<dbReference type="AlphaFoldDB" id="F2RWV7"/>
<dbReference type="EMBL" id="GG698490">
    <property type="protein sequence ID" value="EGD95806.1"/>
    <property type="molecule type" value="Genomic_DNA"/>
</dbReference>
<protein>
    <submittedName>
        <fullName evidence="2">Uncharacterized protein</fullName>
    </submittedName>
</protein>
<proteinExistence type="predicted"/>
<accession>F2RWV7</accession>
<dbReference type="HOGENOM" id="CLU_1548732_0_0_1"/>